<gene>
    <name evidence="1" type="ORF">EAF64_17400</name>
</gene>
<proteinExistence type="predicted"/>
<name>A0A498KRB2_9EURY</name>
<accession>A0A498KRB2</accession>
<dbReference type="EMBL" id="RDFA01000007">
    <property type="protein sequence ID" value="RXK46922.1"/>
    <property type="molecule type" value="Genomic_DNA"/>
</dbReference>
<sequence>MSQEQTQQLDLPARIVERVEDRLPRTEFDSPEEYVSFVMEEVLYRVEQETEDDDFEEVDEDEVKDRLKSLGYLNDE</sequence>
<dbReference type="Proteomes" id="UP000289691">
    <property type="component" value="Unassembled WGS sequence"/>
</dbReference>
<dbReference type="OrthoDB" id="242305at2157"/>
<evidence type="ECO:0008006" key="3">
    <source>
        <dbReference type="Google" id="ProtNLM"/>
    </source>
</evidence>
<protein>
    <recommendedName>
        <fullName evidence="3">CopG family transcriptional regulator</fullName>
    </recommendedName>
</protein>
<evidence type="ECO:0000313" key="2">
    <source>
        <dbReference type="Proteomes" id="UP000289691"/>
    </source>
</evidence>
<evidence type="ECO:0000313" key="1">
    <source>
        <dbReference type="EMBL" id="RXK46922.1"/>
    </source>
</evidence>
<organism evidence="1 2">
    <name type="scientific">Halorientalis pallida</name>
    <dbReference type="NCBI Taxonomy" id="2479928"/>
    <lineage>
        <taxon>Archaea</taxon>
        <taxon>Methanobacteriati</taxon>
        <taxon>Methanobacteriota</taxon>
        <taxon>Stenosarchaea group</taxon>
        <taxon>Halobacteria</taxon>
        <taxon>Halobacteriales</taxon>
        <taxon>Haloarculaceae</taxon>
        <taxon>Halorientalis</taxon>
    </lineage>
</organism>
<comment type="caution">
    <text evidence="1">The sequence shown here is derived from an EMBL/GenBank/DDBJ whole genome shotgun (WGS) entry which is preliminary data.</text>
</comment>
<dbReference type="RefSeq" id="WP_129070255.1">
    <property type="nucleotide sequence ID" value="NZ_RDFA01000007.1"/>
</dbReference>
<reference evidence="1 2" key="1">
    <citation type="submission" date="2019-01" db="EMBL/GenBank/DDBJ databases">
        <title>Halorientalis sp. F13-25 a new haloarchaeum isolated from hypersaline water.</title>
        <authorList>
            <person name="Ana D.-V."/>
            <person name="Cristina S.-P."/>
            <person name="Antonio V."/>
        </authorList>
    </citation>
    <scope>NUCLEOTIDE SEQUENCE [LARGE SCALE GENOMIC DNA]</scope>
    <source>
        <strain evidence="1 2">F13-25</strain>
    </source>
</reference>
<keyword evidence="2" id="KW-1185">Reference proteome</keyword>
<dbReference type="AlphaFoldDB" id="A0A498KRB2"/>